<organism evidence="4 5">
    <name type="scientific">Croceibacter atlanticus (strain ATCC BAA-628 / JCM 21780 / CIP 108009 / IAM 15332 / KCTC 12090 / HTCC2559)</name>
    <dbReference type="NCBI Taxonomy" id="216432"/>
    <lineage>
        <taxon>Bacteria</taxon>
        <taxon>Pseudomonadati</taxon>
        <taxon>Bacteroidota</taxon>
        <taxon>Flavobacteriia</taxon>
        <taxon>Flavobacteriales</taxon>
        <taxon>Flavobacteriaceae</taxon>
        <taxon>Croceibacter</taxon>
    </lineage>
</organism>
<dbReference type="PANTHER" id="PTHR43877">
    <property type="entry name" value="AMINOALKYLPHOSPHONATE N-ACETYLTRANSFERASE-RELATED-RELATED"/>
    <property type="match status" value="1"/>
</dbReference>
<dbReference type="GeneID" id="89452748"/>
<dbReference type="PROSITE" id="PS51186">
    <property type="entry name" value="GNAT"/>
    <property type="match status" value="1"/>
</dbReference>
<evidence type="ECO:0000256" key="2">
    <source>
        <dbReference type="ARBA" id="ARBA00023315"/>
    </source>
</evidence>
<proteinExistence type="predicted"/>
<dbReference type="InterPro" id="IPR000182">
    <property type="entry name" value="GNAT_dom"/>
</dbReference>
<keyword evidence="2" id="KW-0012">Acyltransferase</keyword>
<dbReference type="GO" id="GO:0016747">
    <property type="term" value="F:acyltransferase activity, transferring groups other than amino-acyl groups"/>
    <property type="evidence" value="ECO:0007669"/>
    <property type="project" value="InterPro"/>
</dbReference>
<dbReference type="Proteomes" id="UP000002297">
    <property type="component" value="Chromosome"/>
</dbReference>
<dbReference type="InterPro" id="IPR050832">
    <property type="entry name" value="Bact_Acetyltransf"/>
</dbReference>
<dbReference type="Pfam" id="PF00583">
    <property type="entry name" value="Acetyltransf_1"/>
    <property type="match status" value="1"/>
</dbReference>
<dbReference type="eggNOG" id="COG0456">
    <property type="taxonomic scope" value="Bacteria"/>
</dbReference>
<accession>A3U730</accession>
<name>A3U730_CROAH</name>
<dbReference type="EMBL" id="CP002046">
    <property type="protein sequence ID" value="EAP88047.1"/>
    <property type="molecule type" value="Genomic_DNA"/>
</dbReference>
<dbReference type="SUPFAM" id="SSF55729">
    <property type="entry name" value="Acyl-CoA N-acyltransferases (Nat)"/>
    <property type="match status" value="1"/>
</dbReference>
<dbReference type="KEGG" id="cat:CA2559_04790"/>
<evidence type="ECO:0000313" key="4">
    <source>
        <dbReference type="EMBL" id="EAP88047.1"/>
    </source>
</evidence>
<dbReference type="PANTHER" id="PTHR43877:SF2">
    <property type="entry name" value="AMINOALKYLPHOSPHONATE N-ACETYLTRANSFERASE-RELATED"/>
    <property type="match status" value="1"/>
</dbReference>
<dbReference type="HOGENOM" id="CLU_013985_11_8_10"/>
<sequence>MMVTLKRTTSQDSDFNYLVTLLNKDLAEADGEILHAFYKQFNHTNKYNHIIVAYSDEKPIGCGVIKHFDDNTVEIKRMFVLQDERGKSVASKLLDALENWAKELGYFNCVLETGKKQKAAISFYTSYGYQRIPNYGQYKNVENSLCFKHNIK</sequence>
<dbReference type="STRING" id="216432.CA2559_04790"/>
<dbReference type="RefSeq" id="WP_013186723.1">
    <property type="nucleotide sequence ID" value="NC_014230.1"/>
</dbReference>
<reference evidence="4 5" key="1">
    <citation type="journal article" date="2010" name="J. Bacteriol.">
        <title>The complete genome sequence of Croceibacter atlanticus HTCC2559T.</title>
        <authorList>
            <person name="Oh H.M."/>
            <person name="Kang I."/>
            <person name="Ferriera S."/>
            <person name="Giovannoni S.J."/>
            <person name="Cho J.C."/>
        </authorList>
    </citation>
    <scope>NUCLEOTIDE SEQUENCE [LARGE SCALE GENOMIC DNA]</scope>
    <source>
        <strain evidence="5">ATCC BAA-628 / HTCC2559 / KCTC 12090</strain>
    </source>
</reference>
<keyword evidence="5" id="KW-1185">Reference proteome</keyword>
<gene>
    <name evidence="4" type="ordered locus">CA2559_04790</name>
</gene>
<evidence type="ECO:0000256" key="1">
    <source>
        <dbReference type="ARBA" id="ARBA00022679"/>
    </source>
</evidence>
<evidence type="ECO:0000259" key="3">
    <source>
        <dbReference type="PROSITE" id="PS51186"/>
    </source>
</evidence>
<protein>
    <submittedName>
        <fullName evidence="4">Predicted acetyltransferase</fullName>
    </submittedName>
</protein>
<dbReference type="Gene3D" id="3.40.630.30">
    <property type="match status" value="1"/>
</dbReference>
<feature type="domain" description="N-acetyltransferase" evidence="3">
    <location>
        <begin position="3"/>
        <end position="152"/>
    </location>
</feature>
<dbReference type="CDD" id="cd04301">
    <property type="entry name" value="NAT_SF"/>
    <property type="match status" value="1"/>
</dbReference>
<evidence type="ECO:0000313" key="5">
    <source>
        <dbReference type="Proteomes" id="UP000002297"/>
    </source>
</evidence>
<keyword evidence="1 4" id="KW-0808">Transferase</keyword>
<dbReference type="InterPro" id="IPR016181">
    <property type="entry name" value="Acyl_CoA_acyltransferase"/>
</dbReference>
<dbReference type="AlphaFoldDB" id="A3U730"/>